<evidence type="ECO:0000256" key="3">
    <source>
        <dbReference type="ARBA" id="ARBA00022833"/>
    </source>
</evidence>
<dbReference type="NCBIfam" id="TIGR00357">
    <property type="entry name" value="peptide-methionine (R)-S-oxide reductase MsrB"/>
    <property type="match status" value="1"/>
</dbReference>
<dbReference type="EC" id="1.8.4.12" evidence="6"/>
<dbReference type="GO" id="GO:0008270">
    <property type="term" value="F:zinc ion binding"/>
    <property type="evidence" value="ECO:0007669"/>
    <property type="project" value="UniProtKB-UniRule"/>
</dbReference>
<evidence type="ECO:0000256" key="5">
    <source>
        <dbReference type="ARBA" id="ARBA00048488"/>
    </source>
</evidence>
<dbReference type="PANTHER" id="PTHR10173:SF52">
    <property type="entry name" value="METHIONINE-R-SULFOXIDE REDUCTASE B1"/>
    <property type="match status" value="1"/>
</dbReference>
<sequence length="191" mass="21742">MHTFISIIFRYRWMGIAAIGLCCYGCSFSQPQPSHQVSSTIQSFTMDHSHNPYYSRTDTTTLHVSDAEWKKILPPEVYRVAREKGTEPPFHNRFWNFNGKGTYYCAVCGNALFRSDAKFASSCGWPSFFEPVRKNSVIYKPDHSFGMERTEVICARCGSHLGHVFEDGPPPTGLRYCMNSIVLDFVPDSTQ</sequence>
<evidence type="ECO:0000256" key="1">
    <source>
        <dbReference type="ARBA" id="ARBA00007174"/>
    </source>
</evidence>
<evidence type="ECO:0000313" key="8">
    <source>
        <dbReference type="EMBL" id="PJJ76763.1"/>
    </source>
</evidence>
<dbReference type="PROSITE" id="PS51790">
    <property type="entry name" value="MSRB"/>
    <property type="match status" value="1"/>
</dbReference>
<gene>
    <name evidence="6" type="primary">msrB</name>
    <name evidence="8" type="ORF">BXY57_2396</name>
</gene>
<proteinExistence type="inferred from homology"/>
<dbReference type="Gene3D" id="2.170.150.20">
    <property type="entry name" value="Peptide methionine sulfoxide reductase"/>
    <property type="match status" value="1"/>
</dbReference>
<feature type="binding site" evidence="6">
    <location>
        <position position="157"/>
    </location>
    <ligand>
        <name>Zn(2+)</name>
        <dbReference type="ChEBI" id="CHEBI:29105"/>
    </ligand>
</feature>
<dbReference type="GO" id="GO:0033743">
    <property type="term" value="F:peptide-methionine (R)-S-oxide reductase activity"/>
    <property type="evidence" value="ECO:0007669"/>
    <property type="project" value="UniProtKB-UniRule"/>
</dbReference>
<dbReference type="InterPro" id="IPR011057">
    <property type="entry name" value="Mss4-like_sf"/>
</dbReference>
<feature type="domain" description="MsrB" evidence="7">
    <location>
        <begin position="66"/>
        <end position="188"/>
    </location>
</feature>
<dbReference type="SUPFAM" id="SSF51316">
    <property type="entry name" value="Mss4-like"/>
    <property type="match status" value="1"/>
</dbReference>
<dbReference type="EMBL" id="PGFG01000001">
    <property type="protein sequence ID" value="PJJ76763.1"/>
    <property type="molecule type" value="Genomic_DNA"/>
</dbReference>
<evidence type="ECO:0000256" key="2">
    <source>
        <dbReference type="ARBA" id="ARBA00022723"/>
    </source>
</evidence>
<name>A0A2M9CY40_9BACT</name>
<keyword evidence="2 6" id="KW-0479">Metal-binding</keyword>
<accession>A0A2M9CY40</accession>
<dbReference type="Pfam" id="PF01641">
    <property type="entry name" value="SelR"/>
    <property type="match status" value="1"/>
</dbReference>
<feature type="binding site" evidence="6">
    <location>
        <position position="105"/>
    </location>
    <ligand>
        <name>Zn(2+)</name>
        <dbReference type="ChEBI" id="CHEBI:29105"/>
    </ligand>
</feature>
<protein>
    <recommendedName>
        <fullName evidence="6">Peptide methionine sulfoxide reductase MsrB</fullName>
        <ecNumber evidence="6">1.8.4.12</ecNumber>
    </recommendedName>
    <alternativeName>
        <fullName evidence="6">Peptide-methionine (R)-S-oxide reductase</fullName>
    </alternativeName>
</protein>
<comment type="catalytic activity">
    <reaction evidence="5 6">
        <text>L-methionyl-[protein] + [thioredoxin]-disulfide + H2O = L-methionyl-(R)-S-oxide-[protein] + [thioredoxin]-dithiol</text>
        <dbReference type="Rhea" id="RHEA:24164"/>
        <dbReference type="Rhea" id="RHEA-COMP:10698"/>
        <dbReference type="Rhea" id="RHEA-COMP:10700"/>
        <dbReference type="Rhea" id="RHEA-COMP:12313"/>
        <dbReference type="Rhea" id="RHEA-COMP:12314"/>
        <dbReference type="ChEBI" id="CHEBI:15377"/>
        <dbReference type="ChEBI" id="CHEBI:16044"/>
        <dbReference type="ChEBI" id="CHEBI:29950"/>
        <dbReference type="ChEBI" id="CHEBI:45764"/>
        <dbReference type="ChEBI" id="CHEBI:50058"/>
        <dbReference type="EC" id="1.8.4.12"/>
    </reaction>
</comment>
<evidence type="ECO:0000259" key="7">
    <source>
        <dbReference type="PROSITE" id="PS51790"/>
    </source>
</evidence>
<dbReference type="Proteomes" id="UP000230000">
    <property type="component" value="Unassembled WGS sequence"/>
</dbReference>
<evidence type="ECO:0000256" key="6">
    <source>
        <dbReference type="HAMAP-Rule" id="MF_01400"/>
    </source>
</evidence>
<comment type="similarity">
    <text evidence="1 6">Belongs to the MsrB Met sulfoxide reductase family.</text>
</comment>
<reference evidence="8 9" key="1">
    <citation type="submission" date="2017-11" db="EMBL/GenBank/DDBJ databases">
        <title>Genomic Encyclopedia of Archaeal and Bacterial Type Strains, Phase II (KMG-II): From Individual Species to Whole Genera.</title>
        <authorList>
            <person name="Goeker M."/>
        </authorList>
    </citation>
    <scope>NUCLEOTIDE SEQUENCE [LARGE SCALE GENOMIC DNA]</scope>
    <source>
        <strain evidence="8 9">DSM 27268</strain>
    </source>
</reference>
<dbReference type="RefSeq" id="WP_394346722.1">
    <property type="nucleotide sequence ID" value="NZ_PGFG01000001.1"/>
</dbReference>
<dbReference type="InterPro" id="IPR002579">
    <property type="entry name" value="Met_Sox_Rdtase_MsrB_dom"/>
</dbReference>
<comment type="caution">
    <text evidence="8">The sequence shown here is derived from an EMBL/GenBank/DDBJ whole genome shotgun (WGS) entry which is preliminary data.</text>
</comment>
<dbReference type="AlphaFoldDB" id="A0A2M9CY40"/>
<evidence type="ECO:0000256" key="4">
    <source>
        <dbReference type="ARBA" id="ARBA00023002"/>
    </source>
</evidence>
<dbReference type="GO" id="GO:0005737">
    <property type="term" value="C:cytoplasm"/>
    <property type="evidence" value="ECO:0007669"/>
    <property type="project" value="TreeGrafter"/>
</dbReference>
<dbReference type="HAMAP" id="MF_01400">
    <property type="entry name" value="MsrB"/>
    <property type="match status" value="1"/>
</dbReference>
<comment type="cofactor">
    <cofactor evidence="6">
        <name>Zn(2+)</name>
        <dbReference type="ChEBI" id="CHEBI:29105"/>
    </cofactor>
    <text evidence="6">Binds 1 zinc ion per subunit. The zinc ion is important for the structural integrity of the protein.</text>
</comment>
<feature type="active site" description="Nucleophile" evidence="6">
    <location>
        <position position="177"/>
    </location>
</feature>
<feature type="binding site" evidence="6">
    <location>
        <position position="108"/>
    </location>
    <ligand>
        <name>Zn(2+)</name>
        <dbReference type="ChEBI" id="CHEBI:29105"/>
    </ligand>
</feature>
<dbReference type="GO" id="GO:0030091">
    <property type="term" value="P:protein repair"/>
    <property type="evidence" value="ECO:0007669"/>
    <property type="project" value="InterPro"/>
</dbReference>
<keyword evidence="4 6" id="KW-0560">Oxidoreductase</keyword>
<dbReference type="InterPro" id="IPR028427">
    <property type="entry name" value="Met_Sox_Rdtase_MsrB"/>
</dbReference>
<dbReference type="GO" id="GO:0006979">
    <property type="term" value="P:response to oxidative stress"/>
    <property type="evidence" value="ECO:0007669"/>
    <property type="project" value="InterPro"/>
</dbReference>
<keyword evidence="9" id="KW-1185">Reference proteome</keyword>
<evidence type="ECO:0000313" key="9">
    <source>
        <dbReference type="Proteomes" id="UP000230000"/>
    </source>
</evidence>
<feature type="binding site" evidence="6">
    <location>
        <position position="154"/>
    </location>
    <ligand>
        <name>Zn(2+)</name>
        <dbReference type="ChEBI" id="CHEBI:29105"/>
    </ligand>
</feature>
<organism evidence="8 9">
    <name type="scientific">Thermoflavifilum aggregans</name>
    <dbReference type="NCBI Taxonomy" id="454188"/>
    <lineage>
        <taxon>Bacteria</taxon>
        <taxon>Pseudomonadati</taxon>
        <taxon>Bacteroidota</taxon>
        <taxon>Chitinophagia</taxon>
        <taxon>Chitinophagales</taxon>
        <taxon>Chitinophagaceae</taxon>
        <taxon>Thermoflavifilum</taxon>
    </lineage>
</organism>
<dbReference type="PANTHER" id="PTHR10173">
    <property type="entry name" value="METHIONINE SULFOXIDE REDUCTASE"/>
    <property type="match status" value="1"/>
</dbReference>
<dbReference type="FunFam" id="2.170.150.20:FF:000001">
    <property type="entry name" value="Peptide methionine sulfoxide reductase MsrB"/>
    <property type="match status" value="1"/>
</dbReference>
<keyword evidence="3 6" id="KW-0862">Zinc</keyword>